<protein>
    <submittedName>
        <fullName evidence="3">Glycosyltransferase family 2 protein</fullName>
    </submittedName>
</protein>
<dbReference type="SUPFAM" id="SSF53448">
    <property type="entry name" value="Nucleotide-diphospho-sugar transferases"/>
    <property type="match status" value="1"/>
</dbReference>
<keyword evidence="4" id="KW-1185">Reference proteome</keyword>
<evidence type="ECO:0000256" key="1">
    <source>
        <dbReference type="ARBA" id="ARBA00006739"/>
    </source>
</evidence>
<evidence type="ECO:0000313" key="4">
    <source>
        <dbReference type="Proteomes" id="UP001432000"/>
    </source>
</evidence>
<evidence type="ECO:0000259" key="2">
    <source>
        <dbReference type="Pfam" id="PF00535"/>
    </source>
</evidence>
<dbReference type="InterPro" id="IPR029044">
    <property type="entry name" value="Nucleotide-diphossugar_trans"/>
</dbReference>
<dbReference type="PANTHER" id="PTHR48090">
    <property type="entry name" value="UNDECAPRENYL-PHOSPHATE 4-DEOXY-4-FORMAMIDO-L-ARABINOSE TRANSFERASE-RELATED"/>
    <property type="match status" value="1"/>
</dbReference>
<dbReference type="InterPro" id="IPR050256">
    <property type="entry name" value="Glycosyltransferase_2"/>
</dbReference>
<dbReference type="Gene3D" id="3.90.550.10">
    <property type="entry name" value="Spore Coat Polysaccharide Biosynthesis Protein SpsA, Chain A"/>
    <property type="match status" value="1"/>
</dbReference>
<organism evidence="3 4">
    <name type="scientific">Rhodococcus sovatensis</name>
    <dbReference type="NCBI Taxonomy" id="1805840"/>
    <lineage>
        <taxon>Bacteria</taxon>
        <taxon>Bacillati</taxon>
        <taxon>Actinomycetota</taxon>
        <taxon>Actinomycetes</taxon>
        <taxon>Mycobacteriales</taxon>
        <taxon>Nocardiaceae</taxon>
        <taxon>Rhodococcus</taxon>
    </lineage>
</organism>
<dbReference type="PANTHER" id="PTHR48090:SF7">
    <property type="entry name" value="RFBJ PROTEIN"/>
    <property type="match status" value="1"/>
</dbReference>
<reference evidence="3 4" key="1">
    <citation type="submission" date="2024-03" db="EMBL/GenBank/DDBJ databases">
        <title>Natural products discovery in diverse microorganisms through a two-stage MS feature dereplication strategy.</title>
        <authorList>
            <person name="Zhang R."/>
        </authorList>
    </citation>
    <scope>NUCLEOTIDE SEQUENCE [LARGE SCALE GENOMIC DNA]</scope>
    <source>
        <strain evidence="3 4">18930</strain>
    </source>
</reference>
<proteinExistence type="inferred from homology"/>
<dbReference type="Proteomes" id="UP001432000">
    <property type="component" value="Chromosome"/>
</dbReference>
<dbReference type="InterPro" id="IPR001173">
    <property type="entry name" value="Glyco_trans_2-like"/>
</dbReference>
<accession>A0ABZ2PLJ3</accession>
<evidence type="ECO:0000313" key="3">
    <source>
        <dbReference type="EMBL" id="WXG68606.1"/>
    </source>
</evidence>
<comment type="similarity">
    <text evidence="1">Belongs to the glycosyltransferase 2 family.</text>
</comment>
<dbReference type="Pfam" id="PF00535">
    <property type="entry name" value="Glycos_transf_2"/>
    <property type="match status" value="1"/>
</dbReference>
<gene>
    <name evidence="3" type="ORF">WDS16_26025</name>
</gene>
<feature type="domain" description="Glycosyltransferase 2-like" evidence="2">
    <location>
        <begin position="10"/>
        <end position="161"/>
    </location>
</feature>
<name>A0ABZ2PLJ3_9NOCA</name>
<dbReference type="CDD" id="cd04179">
    <property type="entry name" value="DPM_DPG-synthase_like"/>
    <property type="match status" value="1"/>
</dbReference>
<sequence length="282" mass="31257">MSNSHNPRISIVIPTLNEAANLRHVLPLLSHDYELVLVDGGSIDGTIDAAREIRGDIRIIKQTRKGKGNALACGFEAATGDIIVMFDADGSADADEIPRFVDALLAGADFAKGSRFTDGGGSHDITPLRRAGNGGLHLVANTLFGTKFSDLCYGYNAFWRDLVPVLDLPPVDQQGREDEMLWGDGFEIETIINCRFAESGVRIQEVPSVELARIYGQSNLRTFSDGFRVLRTLFTERLRARKLAKKSIPRPDRRTNDSRTDMDLEFEAFDVLDEITWQEKSA</sequence>
<dbReference type="RefSeq" id="WP_338888916.1">
    <property type="nucleotide sequence ID" value="NZ_CP147846.1"/>
</dbReference>
<dbReference type="EMBL" id="CP147846">
    <property type="protein sequence ID" value="WXG68606.1"/>
    <property type="molecule type" value="Genomic_DNA"/>
</dbReference>